<evidence type="ECO:0000313" key="3">
    <source>
        <dbReference type="Proteomes" id="UP000075238"/>
    </source>
</evidence>
<feature type="region of interest" description="Disordered" evidence="1">
    <location>
        <begin position="138"/>
        <end position="160"/>
    </location>
</feature>
<proteinExistence type="predicted"/>
<gene>
    <name evidence="2" type="ORF">A2G96_09445</name>
</gene>
<accession>A0A142JIN4</accession>
<name>A0A142JIN4_9BURK</name>
<dbReference type="RefSeq" id="WP_062798677.1">
    <property type="nucleotide sequence ID" value="NZ_CP014844.1"/>
</dbReference>
<dbReference type="EMBL" id="CP014844">
    <property type="protein sequence ID" value="AMR77946.1"/>
    <property type="molecule type" value="Genomic_DNA"/>
</dbReference>
<dbReference type="STRING" id="1796606.A2G96_09445"/>
<keyword evidence="3" id="KW-1185">Reference proteome</keyword>
<reference evidence="2 3" key="1">
    <citation type="submission" date="2016-03" db="EMBL/GenBank/DDBJ databases">
        <title>Complete genome sequence of a novel chlorpyrifos degrading bacterium, Cupriavidus nantongensis sp. X1.</title>
        <authorList>
            <person name="Fang L."/>
        </authorList>
    </citation>
    <scope>NUCLEOTIDE SEQUENCE [LARGE SCALE GENOMIC DNA]</scope>
    <source>
        <strain evidence="2 3">X1</strain>
    </source>
</reference>
<dbReference type="AlphaFoldDB" id="A0A142JIN4"/>
<dbReference type="KEGG" id="cnan:A2G96_09445"/>
<dbReference type="Proteomes" id="UP000075238">
    <property type="component" value="Chromosome 1"/>
</dbReference>
<sequence>MYGLYSTVVDKAHTDIAQTGGIEPSEKQVRELTFQQSDDAVFSGAVEELIQCEVLHYGDVAPSTAWISMAKRVGRFGKITGPHEGEQYSGDVAEEAQEMNLHFMTSAMPSKQLQGKAKKLPALAMRLISGRLARTFGRQEKQEARERAAPVPDCDFHTKQ</sequence>
<protein>
    <submittedName>
        <fullName evidence="2">Uncharacterized protein</fullName>
    </submittedName>
</protein>
<organism evidence="2 3">
    <name type="scientific">Cupriavidus nantongensis</name>
    <dbReference type="NCBI Taxonomy" id="1796606"/>
    <lineage>
        <taxon>Bacteria</taxon>
        <taxon>Pseudomonadati</taxon>
        <taxon>Pseudomonadota</taxon>
        <taxon>Betaproteobacteria</taxon>
        <taxon>Burkholderiales</taxon>
        <taxon>Burkholderiaceae</taxon>
        <taxon>Cupriavidus</taxon>
    </lineage>
</organism>
<evidence type="ECO:0000313" key="2">
    <source>
        <dbReference type="EMBL" id="AMR77946.1"/>
    </source>
</evidence>
<evidence type="ECO:0000256" key="1">
    <source>
        <dbReference type="SAM" id="MobiDB-lite"/>
    </source>
</evidence>